<dbReference type="Proteomes" id="UP000009062">
    <property type="component" value="Chromosome"/>
</dbReference>
<name>H6Q6N9_PYROT</name>
<proteinExistence type="predicted"/>
<dbReference type="AlphaFoldDB" id="H6Q6N9"/>
<keyword evidence="2" id="KW-1185">Reference proteome</keyword>
<dbReference type="HOGENOM" id="CLU_2597900_0_0_2"/>
<protein>
    <submittedName>
        <fullName evidence="1">Uncharacterized protein</fullName>
    </submittedName>
</protein>
<evidence type="ECO:0000313" key="2">
    <source>
        <dbReference type="Proteomes" id="UP000009062"/>
    </source>
</evidence>
<dbReference type="KEGG" id="pog:Pogu_0242"/>
<gene>
    <name evidence="1" type="ordered locus">Pogu_0242</name>
</gene>
<sequence>MTRAFVAACGRWVEVEAEEVREAAKADAVFEAVIAPVVKDCVWGEVGRRDGVLAGFNNGIAEQCLIRQRGGAEEAWLVI</sequence>
<dbReference type="EMBL" id="CP003316">
    <property type="protein sequence ID" value="AFA38269.1"/>
    <property type="molecule type" value="Genomic_DNA"/>
</dbReference>
<accession>H6Q6N9</accession>
<evidence type="ECO:0000313" key="1">
    <source>
        <dbReference type="EMBL" id="AFA38269.1"/>
    </source>
</evidence>
<organism evidence="1 2">
    <name type="scientific">Pyrobaculum oguniense (strain DSM 13380 / JCM 10595 / TE7)</name>
    <dbReference type="NCBI Taxonomy" id="698757"/>
    <lineage>
        <taxon>Archaea</taxon>
        <taxon>Thermoproteota</taxon>
        <taxon>Thermoprotei</taxon>
        <taxon>Thermoproteales</taxon>
        <taxon>Thermoproteaceae</taxon>
        <taxon>Pyrobaculum</taxon>
    </lineage>
</organism>
<reference evidence="1 2" key="1">
    <citation type="journal article" date="2012" name="Stand. Genomic Sci.">
        <title>Complete genome sequence of Pyrobaculum oguniense.</title>
        <authorList>
            <person name="Bernick D.L."/>
            <person name="Karplus K."/>
            <person name="Lui L.M."/>
            <person name="Coker J.K."/>
            <person name="Murphy J.N."/>
            <person name="Chan P.P."/>
            <person name="Cozen A.E."/>
            <person name="Lowe T.M."/>
        </authorList>
    </citation>
    <scope>NUCLEOTIDE SEQUENCE [LARGE SCALE GENOMIC DNA]</scope>
    <source>
        <strain evidence="1 2">TE7</strain>
    </source>
</reference>
<dbReference type="STRING" id="698757.Pogu_0242"/>